<proteinExistence type="predicted"/>
<dbReference type="Proteomes" id="UP000092445">
    <property type="component" value="Unassembled WGS sequence"/>
</dbReference>
<keyword evidence="2" id="KW-1185">Reference proteome</keyword>
<reference evidence="2" key="1">
    <citation type="submission" date="2014-03" db="EMBL/GenBank/DDBJ databases">
        <authorList>
            <person name="Aksoy S."/>
            <person name="Warren W."/>
            <person name="Wilson R.K."/>
        </authorList>
    </citation>
    <scope>NUCLEOTIDE SEQUENCE [LARGE SCALE GENOMIC DNA]</scope>
    <source>
        <strain evidence="2">IAEA</strain>
    </source>
</reference>
<protein>
    <recommendedName>
        <fullName evidence="3">CCHC-type domain-containing protein</fullName>
    </recommendedName>
</protein>
<evidence type="ECO:0000313" key="1">
    <source>
        <dbReference type="EnsemblMetazoa" id="GPAI041141-PA"/>
    </source>
</evidence>
<dbReference type="InterPro" id="IPR036875">
    <property type="entry name" value="Znf_CCHC_sf"/>
</dbReference>
<dbReference type="AlphaFoldDB" id="A0A1B0ACI6"/>
<dbReference type="GO" id="GO:0003676">
    <property type="term" value="F:nucleic acid binding"/>
    <property type="evidence" value="ECO:0007669"/>
    <property type="project" value="InterPro"/>
</dbReference>
<sequence>MRDIYSPTLYDTSFEYGSVKLADLQREHCTEIYYIGILTKIKNIVIECYNCQMYGHDEKKCFRKIRCANCTERSTKSDCIPTNKTRWANRKEDRQAFYDIYLKKRLGLIHVRVCSNIPSRETKKGHVRTR</sequence>
<dbReference type="VEuPathDB" id="VectorBase:GPAI041141"/>
<evidence type="ECO:0008006" key="3">
    <source>
        <dbReference type="Google" id="ProtNLM"/>
    </source>
</evidence>
<accession>A0A1B0ACI6</accession>
<name>A0A1B0ACI6_GLOPL</name>
<organism evidence="1 2">
    <name type="scientific">Glossina pallidipes</name>
    <name type="common">Tsetse fly</name>
    <dbReference type="NCBI Taxonomy" id="7398"/>
    <lineage>
        <taxon>Eukaryota</taxon>
        <taxon>Metazoa</taxon>
        <taxon>Ecdysozoa</taxon>
        <taxon>Arthropoda</taxon>
        <taxon>Hexapoda</taxon>
        <taxon>Insecta</taxon>
        <taxon>Pterygota</taxon>
        <taxon>Neoptera</taxon>
        <taxon>Endopterygota</taxon>
        <taxon>Diptera</taxon>
        <taxon>Brachycera</taxon>
        <taxon>Muscomorpha</taxon>
        <taxon>Hippoboscoidea</taxon>
        <taxon>Glossinidae</taxon>
        <taxon>Glossina</taxon>
    </lineage>
</organism>
<dbReference type="SUPFAM" id="SSF57756">
    <property type="entry name" value="Retrovirus zinc finger-like domains"/>
    <property type="match status" value="1"/>
</dbReference>
<evidence type="ECO:0000313" key="2">
    <source>
        <dbReference type="Proteomes" id="UP000092445"/>
    </source>
</evidence>
<dbReference type="GO" id="GO:0008270">
    <property type="term" value="F:zinc ion binding"/>
    <property type="evidence" value="ECO:0007669"/>
    <property type="project" value="InterPro"/>
</dbReference>
<dbReference type="EnsemblMetazoa" id="GPAI041141-RA">
    <property type="protein sequence ID" value="GPAI041141-PA"/>
    <property type="gene ID" value="GPAI041141"/>
</dbReference>
<reference evidence="1" key="2">
    <citation type="submission" date="2020-05" db="UniProtKB">
        <authorList>
            <consortium name="EnsemblMetazoa"/>
        </authorList>
    </citation>
    <scope>IDENTIFICATION</scope>
    <source>
        <strain evidence="1">IAEA</strain>
    </source>
</reference>